<dbReference type="Proteomes" id="UP000294743">
    <property type="component" value="Unassembled WGS sequence"/>
</dbReference>
<gene>
    <name evidence="1" type="ORF">EDD63_10110</name>
</gene>
<name>A0A4V3G9C4_9FIRM</name>
<reference evidence="1 2" key="1">
    <citation type="submission" date="2019-03" db="EMBL/GenBank/DDBJ databases">
        <title>Genomic Encyclopedia of Type Strains, Phase IV (KMG-IV): sequencing the most valuable type-strain genomes for metagenomic binning, comparative biology and taxonomic classification.</title>
        <authorList>
            <person name="Goeker M."/>
        </authorList>
    </citation>
    <scope>NUCLEOTIDE SEQUENCE [LARGE SCALE GENOMIC DNA]</scope>
    <source>
        <strain evidence="1 2">DSM 28867</strain>
    </source>
</reference>
<comment type="caution">
    <text evidence="1">The sequence shown here is derived from an EMBL/GenBank/DDBJ whole genome shotgun (WGS) entry which is preliminary data.</text>
</comment>
<evidence type="ECO:0008006" key="3">
    <source>
        <dbReference type="Google" id="ProtNLM"/>
    </source>
</evidence>
<proteinExistence type="predicted"/>
<dbReference type="AlphaFoldDB" id="A0A4V3G9C4"/>
<sequence>MVQIVNMLKLYKTGGTMNKVIKVVSVCMLLFATSACSKEKSALDMYDDLSAKETYDKAIDHFNENVTYYRGEHKKVNGNVANTVYMNSEHLKTKDGVMYWENFEFVTLNGETVDLYNIDDAKGTLYYSFVDYDENDTSIYAFENTETNSSDVLIKKLNARNSDVHRPENMKYTKREVDGKIEVSVKYDAYHTEYEQSANYAPEKAYEKFVIGKDGFIESSITKCNVNPYMVFNSRNKYLDINKKKDIQIDEKIDQLQAQNGKVIAEIID</sequence>
<keyword evidence="2" id="KW-1185">Reference proteome</keyword>
<dbReference type="EMBL" id="SODD01000001">
    <property type="protein sequence ID" value="TDW26297.1"/>
    <property type="molecule type" value="Genomic_DNA"/>
</dbReference>
<protein>
    <recommendedName>
        <fullName evidence="3">Lipoprotein</fullName>
    </recommendedName>
</protein>
<evidence type="ECO:0000313" key="1">
    <source>
        <dbReference type="EMBL" id="TDW26297.1"/>
    </source>
</evidence>
<organism evidence="1 2">
    <name type="scientific">Breznakia blatticola</name>
    <dbReference type="NCBI Taxonomy" id="1754012"/>
    <lineage>
        <taxon>Bacteria</taxon>
        <taxon>Bacillati</taxon>
        <taxon>Bacillota</taxon>
        <taxon>Erysipelotrichia</taxon>
        <taxon>Erysipelotrichales</taxon>
        <taxon>Erysipelotrichaceae</taxon>
        <taxon>Breznakia</taxon>
    </lineage>
</organism>
<accession>A0A4V3G9C4</accession>
<evidence type="ECO:0000313" key="2">
    <source>
        <dbReference type="Proteomes" id="UP000294743"/>
    </source>
</evidence>